<organism evidence="1 2">
    <name type="scientific">Gibberella moniliformis (strain M3125 / FGSC 7600)</name>
    <name type="common">Maize ear and stalk rot fungus</name>
    <name type="synonym">Fusarium verticillioides</name>
    <dbReference type="NCBI Taxonomy" id="334819"/>
    <lineage>
        <taxon>Eukaryota</taxon>
        <taxon>Fungi</taxon>
        <taxon>Dikarya</taxon>
        <taxon>Ascomycota</taxon>
        <taxon>Pezizomycotina</taxon>
        <taxon>Sordariomycetes</taxon>
        <taxon>Hypocreomycetidae</taxon>
        <taxon>Hypocreales</taxon>
        <taxon>Nectriaceae</taxon>
        <taxon>Fusarium</taxon>
        <taxon>Fusarium fujikuroi species complex</taxon>
    </lineage>
</organism>
<proteinExistence type="predicted"/>
<sequence length="121" mass="13154">MALAFFSPAGWKIRGNETANPAPSGCHSAAFGPDGDGRLALTGRSQQGVITSPRDESEGRFWVDCDRFACAGTARIIRPPNKVHGTFNSAFDRQGSKFSICGDEFSNTSYKYDVDDVDDQR</sequence>
<dbReference type="HOGENOM" id="CLU_2038271_0_0_1"/>
<protein>
    <submittedName>
        <fullName evidence="1">Uncharacterized protein</fullName>
    </submittedName>
</protein>
<evidence type="ECO:0000313" key="2">
    <source>
        <dbReference type="Proteomes" id="UP000009096"/>
    </source>
</evidence>
<accession>W7MSC3</accession>
<keyword evidence="2" id="KW-1185">Reference proteome</keyword>
<gene>
    <name evidence="1" type="ORF">FVEG_09734</name>
</gene>
<dbReference type="AlphaFoldDB" id="W7MSC3"/>
<dbReference type="KEGG" id="fvr:FVEG_09734"/>
<dbReference type="Proteomes" id="UP000009096">
    <property type="component" value="Chromosome 1"/>
</dbReference>
<dbReference type="RefSeq" id="XP_018756736.1">
    <property type="nucleotide sequence ID" value="XM_018898796.1"/>
</dbReference>
<dbReference type="GeneID" id="30067373"/>
<evidence type="ECO:0000313" key="1">
    <source>
        <dbReference type="EMBL" id="EWG50545.1"/>
    </source>
</evidence>
<dbReference type="EMBL" id="CM000578">
    <property type="protein sequence ID" value="EWG50545.1"/>
    <property type="molecule type" value="Genomic_DNA"/>
</dbReference>
<dbReference type="VEuPathDB" id="FungiDB:FVEG_09734"/>
<reference evidence="1 2" key="1">
    <citation type="journal article" date="2010" name="Nature">
        <title>Comparative genomics reveals mobile pathogenicity chromosomes in Fusarium.</title>
        <authorList>
            <person name="Ma L.J."/>
            <person name="van der Does H.C."/>
            <person name="Borkovich K.A."/>
            <person name="Coleman J.J."/>
            <person name="Daboussi M.J."/>
            <person name="Di Pietro A."/>
            <person name="Dufresne M."/>
            <person name="Freitag M."/>
            <person name="Grabherr M."/>
            <person name="Henrissat B."/>
            <person name="Houterman P.M."/>
            <person name="Kang S."/>
            <person name="Shim W.B."/>
            <person name="Woloshuk C."/>
            <person name="Xie X."/>
            <person name="Xu J.R."/>
            <person name="Antoniw J."/>
            <person name="Baker S.E."/>
            <person name="Bluhm B.H."/>
            <person name="Breakspear A."/>
            <person name="Brown D.W."/>
            <person name="Butchko R.A."/>
            <person name="Chapman S."/>
            <person name="Coulson R."/>
            <person name="Coutinho P.M."/>
            <person name="Danchin E.G."/>
            <person name="Diener A."/>
            <person name="Gale L.R."/>
            <person name="Gardiner D.M."/>
            <person name="Goff S."/>
            <person name="Hammond-Kosack K.E."/>
            <person name="Hilburn K."/>
            <person name="Hua-Van A."/>
            <person name="Jonkers W."/>
            <person name="Kazan K."/>
            <person name="Kodira C.D."/>
            <person name="Koehrsen M."/>
            <person name="Kumar L."/>
            <person name="Lee Y.H."/>
            <person name="Li L."/>
            <person name="Manners J.M."/>
            <person name="Miranda-Saavedra D."/>
            <person name="Mukherjee M."/>
            <person name="Park G."/>
            <person name="Park J."/>
            <person name="Park S.Y."/>
            <person name="Proctor R.H."/>
            <person name="Regev A."/>
            <person name="Ruiz-Roldan M.C."/>
            <person name="Sain D."/>
            <person name="Sakthikumar S."/>
            <person name="Sykes S."/>
            <person name="Schwartz D.C."/>
            <person name="Turgeon B.G."/>
            <person name="Wapinski I."/>
            <person name="Yoder O."/>
            <person name="Young S."/>
            <person name="Zeng Q."/>
            <person name="Zhou S."/>
            <person name="Galagan J."/>
            <person name="Cuomo C.A."/>
            <person name="Kistler H.C."/>
            <person name="Rep M."/>
        </authorList>
    </citation>
    <scope>NUCLEOTIDE SEQUENCE [LARGE SCALE GENOMIC DNA]</scope>
    <source>
        <strain evidence="2">M3125 / FGSC 7600</strain>
    </source>
</reference>
<dbReference type="EMBL" id="DS022254">
    <property type="protein sequence ID" value="EWG50545.1"/>
    <property type="molecule type" value="Genomic_DNA"/>
</dbReference>
<name>W7MSC3_GIBM7</name>